<accession>A0A8H6KQ18</accession>
<reference evidence="1" key="1">
    <citation type="journal article" date="2020" name="Phytopathology">
        <title>Genome Sequence Resources of Colletotrichum truncatum, C. plurivorum, C. musicola, and C. sojae: Four Species Pathogenic to Soybean (Glycine max).</title>
        <authorList>
            <person name="Rogerio F."/>
            <person name="Boufleur T.R."/>
            <person name="Ciampi-Guillardi M."/>
            <person name="Sukno S.A."/>
            <person name="Thon M.R."/>
            <person name="Massola Junior N.S."/>
            <person name="Baroncelli R."/>
        </authorList>
    </citation>
    <scope>NUCLEOTIDE SEQUENCE</scope>
    <source>
        <strain evidence="1">LFN00145</strain>
    </source>
</reference>
<dbReference type="AlphaFoldDB" id="A0A8H6KQ18"/>
<comment type="caution">
    <text evidence="1">The sequence shown here is derived from an EMBL/GenBank/DDBJ whole genome shotgun (WGS) entry which is preliminary data.</text>
</comment>
<dbReference type="EMBL" id="WIGO01000041">
    <property type="protein sequence ID" value="KAF6835288.1"/>
    <property type="molecule type" value="Genomic_DNA"/>
</dbReference>
<protein>
    <submittedName>
        <fullName evidence="1">Uncharacterized protein</fullName>
    </submittedName>
</protein>
<evidence type="ECO:0000313" key="2">
    <source>
        <dbReference type="Proteomes" id="UP000654918"/>
    </source>
</evidence>
<keyword evidence="2" id="KW-1185">Reference proteome</keyword>
<evidence type="ECO:0000313" key="1">
    <source>
        <dbReference type="EMBL" id="KAF6835288.1"/>
    </source>
</evidence>
<sequence length="292" mass="34107">MKAIGMRAKSHVLPILRPCIASKTPASCRAPSALDLVSPQRRESSRPSSWFGHLAPLRSAPAAVDRDCYDERTLEDLPDYEFALRDDGLRLIPLSMIRSGYHRWGFLAEYKKNLHEELVRYRRAELLENYLDWVVVEGPKLDGATKTEVRRRFRRWVREETREAGLGPDSVSRFKYCLYVDQKCLDTLEPFQRAGENPYMQDIMGKYQRPPMVIVVVDRRWRPRRIHIKEKDRGHPPIEGCDEHYVGWAYMRSFITASLYHDFSGDYEKLEDRESYARPPLLTPYGALSMPE</sequence>
<dbReference type="Proteomes" id="UP000654918">
    <property type="component" value="Unassembled WGS sequence"/>
</dbReference>
<organism evidence="1 2">
    <name type="scientific">Colletotrichum plurivorum</name>
    <dbReference type="NCBI Taxonomy" id="2175906"/>
    <lineage>
        <taxon>Eukaryota</taxon>
        <taxon>Fungi</taxon>
        <taxon>Dikarya</taxon>
        <taxon>Ascomycota</taxon>
        <taxon>Pezizomycotina</taxon>
        <taxon>Sordariomycetes</taxon>
        <taxon>Hypocreomycetidae</taxon>
        <taxon>Glomerellales</taxon>
        <taxon>Glomerellaceae</taxon>
        <taxon>Colletotrichum</taxon>
        <taxon>Colletotrichum orchidearum species complex</taxon>
    </lineage>
</organism>
<name>A0A8H6KQ18_9PEZI</name>
<gene>
    <name evidence="1" type="ORF">CPLU01_04368</name>
</gene>
<proteinExistence type="predicted"/>